<dbReference type="AlphaFoldDB" id="A0A6B2LXQ9"/>
<dbReference type="EMBL" id="JAAGNX010000001">
    <property type="protein sequence ID" value="NDV60882.1"/>
    <property type="molecule type" value="Genomic_DNA"/>
</dbReference>
<dbReference type="Proteomes" id="UP000478417">
    <property type="component" value="Unassembled WGS sequence"/>
</dbReference>
<gene>
    <name evidence="1" type="ORF">G0Q06_00280</name>
</gene>
<keyword evidence="2" id="KW-1185">Reference proteome</keyword>
<evidence type="ECO:0000313" key="1">
    <source>
        <dbReference type="EMBL" id="NDV60882.1"/>
    </source>
</evidence>
<protein>
    <submittedName>
        <fullName evidence="1">Uncharacterized protein</fullName>
    </submittedName>
</protein>
<name>A0A6B2LXQ9_9BACT</name>
<sequence length="147" mass="16010">MNPSDLIEKFALKKAHGAESLRISWLQALAALPDLPRGVLERVVVALPSPGATRQLALFLSREPDEAAALEGFLSDIDESGESLNDWLAAFEVFADHLRGTAHRPSLTDAAGYLHCCEEAIDSGSRYETFPMAVQTMLETYGYEGNS</sequence>
<organism evidence="1 2">
    <name type="scientific">Oceanipulchritudo coccoides</name>
    <dbReference type="NCBI Taxonomy" id="2706888"/>
    <lineage>
        <taxon>Bacteria</taxon>
        <taxon>Pseudomonadati</taxon>
        <taxon>Verrucomicrobiota</taxon>
        <taxon>Opitutia</taxon>
        <taxon>Puniceicoccales</taxon>
        <taxon>Oceanipulchritudinaceae</taxon>
        <taxon>Oceanipulchritudo</taxon>
    </lineage>
</organism>
<reference evidence="1 2" key="1">
    <citation type="submission" date="2020-02" db="EMBL/GenBank/DDBJ databases">
        <title>Albibacoteraceae fam. nov., the first described family within the subdivision 4 Verrucomicrobia.</title>
        <authorList>
            <person name="Xi F."/>
        </authorList>
    </citation>
    <scope>NUCLEOTIDE SEQUENCE [LARGE SCALE GENOMIC DNA]</scope>
    <source>
        <strain evidence="1 2">CK1056</strain>
    </source>
</reference>
<dbReference type="RefSeq" id="WP_163961304.1">
    <property type="nucleotide sequence ID" value="NZ_JAAGNX010000001.1"/>
</dbReference>
<proteinExistence type="predicted"/>
<evidence type="ECO:0000313" key="2">
    <source>
        <dbReference type="Proteomes" id="UP000478417"/>
    </source>
</evidence>
<comment type="caution">
    <text evidence="1">The sequence shown here is derived from an EMBL/GenBank/DDBJ whole genome shotgun (WGS) entry which is preliminary data.</text>
</comment>
<accession>A0A6B2LXQ9</accession>